<feature type="transmembrane region" description="Helical" evidence="9">
    <location>
        <begin position="158"/>
        <end position="177"/>
    </location>
</feature>
<dbReference type="RefSeq" id="WP_119702936.1">
    <property type="nucleotide sequence ID" value="NZ_JBHSOI010000001.1"/>
</dbReference>
<dbReference type="Pfam" id="PF01061">
    <property type="entry name" value="ABC2_membrane"/>
    <property type="match status" value="1"/>
</dbReference>
<evidence type="ECO:0000256" key="1">
    <source>
        <dbReference type="ARBA" id="ARBA00004651"/>
    </source>
</evidence>
<dbReference type="PROSITE" id="PS51012">
    <property type="entry name" value="ABC_TM2"/>
    <property type="match status" value="1"/>
</dbReference>
<keyword evidence="8" id="KW-0046">Antibiotic resistance</keyword>
<evidence type="ECO:0000256" key="3">
    <source>
        <dbReference type="ARBA" id="ARBA00022448"/>
    </source>
</evidence>
<comment type="similarity">
    <text evidence="2 9">Belongs to the ABC-2 integral membrane protein family.</text>
</comment>
<dbReference type="InterPro" id="IPR000412">
    <property type="entry name" value="ABC_2_transport"/>
</dbReference>
<gene>
    <name evidence="11" type="ORF">DX116_04265</name>
</gene>
<evidence type="ECO:0000256" key="7">
    <source>
        <dbReference type="ARBA" id="ARBA00023136"/>
    </source>
</evidence>
<dbReference type="PANTHER" id="PTHR30294">
    <property type="entry name" value="MEMBRANE COMPONENT OF ABC TRANSPORTER YHHJ-RELATED"/>
    <property type="match status" value="1"/>
</dbReference>
<dbReference type="GO" id="GO:0043190">
    <property type="term" value="C:ATP-binding cassette (ABC) transporter complex"/>
    <property type="evidence" value="ECO:0007669"/>
    <property type="project" value="InterPro"/>
</dbReference>
<dbReference type="GO" id="GO:0140359">
    <property type="term" value="F:ABC-type transporter activity"/>
    <property type="evidence" value="ECO:0007669"/>
    <property type="project" value="InterPro"/>
</dbReference>
<reference evidence="11 12" key="1">
    <citation type="submission" date="2018-08" db="EMBL/GenBank/DDBJ databases">
        <title>Aeromicrobium sp. M2KJ-4, whole genome shotgun sequence.</title>
        <authorList>
            <person name="Tuo L."/>
        </authorList>
    </citation>
    <scope>NUCLEOTIDE SEQUENCE [LARGE SCALE GENOMIC DNA]</scope>
    <source>
        <strain evidence="11 12">M2KJ-4</strain>
    </source>
</reference>
<feature type="transmembrane region" description="Helical" evidence="9">
    <location>
        <begin position="52"/>
        <end position="72"/>
    </location>
</feature>
<evidence type="ECO:0000256" key="8">
    <source>
        <dbReference type="ARBA" id="ARBA00023251"/>
    </source>
</evidence>
<evidence type="ECO:0000256" key="2">
    <source>
        <dbReference type="ARBA" id="ARBA00007783"/>
    </source>
</evidence>
<comment type="caution">
    <text evidence="11">The sequence shown here is derived from an EMBL/GenBank/DDBJ whole genome shotgun (WGS) entry which is preliminary data.</text>
</comment>
<name>A0A371PA82_9ACTN</name>
<dbReference type="OrthoDB" id="9776218at2"/>
<keyword evidence="7 9" id="KW-0472">Membrane</keyword>
<evidence type="ECO:0000256" key="5">
    <source>
        <dbReference type="ARBA" id="ARBA00022692"/>
    </source>
</evidence>
<keyword evidence="3 9" id="KW-0813">Transport</keyword>
<evidence type="ECO:0000313" key="11">
    <source>
        <dbReference type="EMBL" id="REK72822.1"/>
    </source>
</evidence>
<dbReference type="EMBL" id="QUBR01000001">
    <property type="protein sequence ID" value="REK72822.1"/>
    <property type="molecule type" value="Genomic_DNA"/>
</dbReference>
<keyword evidence="6 9" id="KW-1133">Transmembrane helix</keyword>
<dbReference type="GO" id="GO:0046677">
    <property type="term" value="P:response to antibiotic"/>
    <property type="evidence" value="ECO:0007669"/>
    <property type="project" value="UniProtKB-KW"/>
</dbReference>
<dbReference type="AlphaFoldDB" id="A0A371PA82"/>
<proteinExistence type="inferred from homology"/>
<accession>A0A371PA82</accession>
<dbReference type="InterPro" id="IPR047817">
    <property type="entry name" value="ABC2_TM_bact-type"/>
</dbReference>
<organism evidence="11 12">
    <name type="scientific">Aeromicrobium endophyticum</name>
    <dbReference type="NCBI Taxonomy" id="2292704"/>
    <lineage>
        <taxon>Bacteria</taxon>
        <taxon>Bacillati</taxon>
        <taxon>Actinomycetota</taxon>
        <taxon>Actinomycetes</taxon>
        <taxon>Propionibacteriales</taxon>
        <taxon>Nocardioidaceae</taxon>
        <taxon>Aeromicrobium</taxon>
    </lineage>
</organism>
<feature type="transmembrane region" description="Helical" evidence="9">
    <location>
        <begin position="21"/>
        <end position="40"/>
    </location>
</feature>
<keyword evidence="5 9" id="KW-0812">Transmembrane</keyword>
<feature type="transmembrane region" description="Helical" evidence="9">
    <location>
        <begin position="93"/>
        <end position="120"/>
    </location>
</feature>
<protein>
    <recommendedName>
        <fullName evidence="9">Transport permease protein</fullName>
    </recommendedName>
</protein>
<evidence type="ECO:0000256" key="9">
    <source>
        <dbReference type="RuleBase" id="RU361157"/>
    </source>
</evidence>
<dbReference type="Proteomes" id="UP000265581">
    <property type="component" value="Unassembled WGS sequence"/>
</dbReference>
<dbReference type="PIRSF" id="PIRSF006648">
    <property type="entry name" value="DrrB"/>
    <property type="match status" value="1"/>
</dbReference>
<evidence type="ECO:0000259" key="10">
    <source>
        <dbReference type="PROSITE" id="PS51012"/>
    </source>
</evidence>
<dbReference type="InterPro" id="IPR013525">
    <property type="entry name" value="ABC2_TM"/>
</dbReference>
<evidence type="ECO:0000256" key="6">
    <source>
        <dbReference type="ARBA" id="ARBA00022989"/>
    </source>
</evidence>
<evidence type="ECO:0000256" key="4">
    <source>
        <dbReference type="ARBA" id="ARBA00022475"/>
    </source>
</evidence>
<keyword evidence="12" id="KW-1185">Reference proteome</keyword>
<dbReference type="PANTHER" id="PTHR30294:SF38">
    <property type="entry name" value="TRANSPORT PERMEASE PROTEIN"/>
    <property type="match status" value="1"/>
</dbReference>
<feature type="transmembrane region" description="Helical" evidence="9">
    <location>
        <begin position="126"/>
        <end position="146"/>
    </location>
</feature>
<sequence length="242" mass="25718">MSRTLATAKRVLQQLSHDPRSVALIVVLPSLLLLLFRYVYDGSPAVFDRVGPQMLGIFPFIIMFLVTSVTMVRERTSGMLERLLTTPLRRGELIAGYGLAFGAAALLQSLVSSAMAIWWLELDVSSPSAVVILAVTDAVLGTALGLMMSAFAATEFQAVQFMPLVVIPQLLLCGLLAPRASMPEVLERVSDVLPLSYATDAFSDLGTGATSTGFLAADLGVLVGCSALALVGASLTLRRRTS</sequence>
<feature type="transmembrane region" description="Helical" evidence="9">
    <location>
        <begin position="214"/>
        <end position="237"/>
    </location>
</feature>
<keyword evidence="4 9" id="KW-1003">Cell membrane</keyword>
<dbReference type="InterPro" id="IPR051449">
    <property type="entry name" value="ABC-2_transporter_component"/>
</dbReference>
<feature type="domain" description="ABC transmembrane type-2" evidence="10">
    <location>
        <begin position="16"/>
        <end position="240"/>
    </location>
</feature>
<evidence type="ECO:0000313" key="12">
    <source>
        <dbReference type="Proteomes" id="UP000265581"/>
    </source>
</evidence>
<comment type="subcellular location">
    <subcellularLocation>
        <location evidence="1 9">Cell membrane</location>
        <topology evidence="1 9">Multi-pass membrane protein</topology>
    </subcellularLocation>
</comment>